<evidence type="ECO:0000313" key="3">
    <source>
        <dbReference type="Proteomes" id="UP000663419"/>
    </source>
</evidence>
<organism evidence="2 3">
    <name type="scientific">Ajellomyces capsulatus (strain H88)</name>
    <name type="common">Darling's disease fungus</name>
    <name type="synonym">Histoplasma capsulatum</name>
    <dbReference type="NCBI Taxonomy" id="544711"/>
    <lineage>
        <taxon>Eukaryota</taxon>
        <taxon>Fungi</taxon>
        <taxon>Dikarya</taxon>
        <taxon>Ascomycota</taxon>
        <taxon>Pezizomycotina</taxon>
        <taxon>Eurotiomycetes</taxon>
        <taxon>Eurotiomycetidae</taxon>
        <taxon>Onygenales</taxon>
        <taxon>Ajellomycetaceae</taxon>
        <taxon>Histoplasma</taxon>
    </lineage>
</organism>
<protein>
    <submittedName>
        <fullName evidence="2">C2H2 transcription factor</fullName>
    </submittedName>
</protein>
<feature type="region of interest" description="Disordered" evidence="1">
    <location>
        <begin position="1"/>
        <end position="26"/>
    </location>
</feature>
<evidence type="ECO:0000313" key="2">
    <source>
        <dbReference type="EMBL" id="QSS51306.1"/>
    </source>
</evidence>
<gene>
    <name evidence="2" type="ORF">I7I53_06596</name>
</gene>
<name>A0A8A1LBI7_AJEC8</name>
<reference evidence="2" key="1">
    <citation type="submission" date="2021-01" db="EMBL/GenBank/DDBJ databases">
        <title>Chromosome-level genome assembly of a human fungal pathogen reveals clustering of transcriptionally co-regulated genes.</title>
        <authorList>
            <person name="Voorhies M."/>
            <person name="Cohen S."/>
            <person name="Shea T.P."/>
            <person name="Petrus S."/>
            <person name="Munoz J.F."/>
            <person name="Poplawski S."/>
            <person name="Goldman W.E."/>
            <person name="Michael T."/>
            <person name="Cuomo C.A."/>
            <person name="Sil A."/>
            <person name="Beyhan S."/>
        </authorList>
    </citation>
    <scope>NUCLEOTIDE SEQUENCE</scope>
    <source>
        <strain evidence="2">H88</strain>
    </source>
</reference>
<proteinExistence type="predicted"/>
<dbReference type="AlphaFoldDB" id="A0A8A1LBI7"/>
<dbReference type="Proteomes" id="UP000663419">
    <property type="component" value="Chromosome 2"/>
</dbReference>
<sequence>MPQWAAPTTPPHFSLIRRKRHQPSLTPRHQAELQIMKEMVDMGLLMGNLRSDVLAALESRMLPPQPALAERIAERVLPFGLRCLKTTLL</sequence>
<dbReference type="EMBL" id="CP069103">
    <property type="protein sequence ID" value="QSS51306.1"/>
    <property type="molecule type" value="Genomic_DNA"/>
</dbReference>
<accession>A0A8A1LBI7</accession>
<dbReference type="VEuPathDB" id="FungiDB:I7I53_06596"/>
<evidence type="ECO:0000256" key="1">
    <source>
        <dbReference type="SAM" id="MobiDB-lite"/>
    </source>
</evidence>